<evidence type="ECO:0000313" key="3">
    <source>
        <dbReference type="Proteomes" id="UP001341281"/>
    </source>
</evidence>
<dbReference type="EMBL" id="CP144753">
    <property type="protein sequence ID" value="WVZ94186.1"/>
    <property type="molecule type" value="Genomic_DNA"/>
</dbReference>
<gene>
    <name evidence="2" type="ORF">U9M48_040110</name>
</gene>
<accession>A0AAQ3ULF3</accession>
<dbReference type="AlphaFoldDB" id="A0AAQ3ULF3"/>
<dbReference type="InterPro" id="IPR043502">
    <property type="entry name" value="DNA/RNA_pol_sf"/>
</dbReference>
<dbReference type="Gene3D" id="3.30.70.270">
    <property type="match status" value="1"/>
</dbReference>
<organism evidence="2 3">
    <name type="scientific">Paspalum notatum var. saurae</name>
    <dbReference type="NCBI Taxonomy" id="547442"/>
    <lineage>
        <taxon>Eukaryota</taxon>
        <taxon>Viridiplantae</taxon>
        <taxon>Streptophyta</taxon>
        <taxon>Embryophyta</taxon>
        <taxon>Tracheophyta</taxon>
        <taxon>Spermatophyta</taxon>
        <taxon>Magnoliopsida</taxon>
        <taxon>Liliopsida</taxon>
        <taxon>Poales</taxon>
        <taxon>Poaceae</taxon>
        <taxon>PACMAD clade</taxon>
        <taxon>Panicoideae</taxon>
        <taxon>Andropogonodae</taxon>
        <taxon>Paspaleae</taxon>
        <taxon>Paspalinae</taxon>
        <taxon>Paspalum</taxon>
    </lineage>
</organism>
<dbReference type="InterPro" id="IPR051320">
    <property type="entry name" value="Viral_Replic_Matur_Polypro"/>
</dbReference>
<dbReference type="SUPFAM" id="SSF56672">
    <property type="entry name" value="DNA/RNA polymerases"/>
    <property type="match status" value="1"/>
</dbReference>
<protein>
    <recommendedName>
        <fullName evidence="1">Reverse transcriptase/retrotransposon-derived protein RNase H-like domain-containing protein</fullName>
    </recommendedName>
</protein>
<dbReference type="FunFam" id="3.30.70.270:FF:000020">
    <property type="entry name" value="Transposon Tf2-6 polyprotein-like Protein"/>
    <property type="match status" value="1"/>
</dbReference>
<sequence>MDPAKVRAIREWPTPRSVRAVRGFLGLAGYYRKFVHTYGAVAAPLTAPLKKDGFAWTEAPTAAFAALKDAVTSAPVLALPDFSKLFVVECDASSHGFGAVLVREGHPIAFFGRAVAPGIGRWRPTNGSSSASSTPFGIGGRTFGAAASS</sequence>
<dbReference type="InterPro" id="IPR041577">
    <property type="entry name" value="RT_RNaseH_2"/>
</dbReference>
<evidence type="ECO:0000259" key="1">
    <source>
        <dbReference type="Pfam" id="PF17919"/>
    </source>
</evidence>
<dbReference type="PANTHER" id="PTHR33064">
    <property type="entry name" value="POL PROTEIN"/>
    <property type="match status" value="1"/>
</dbReference>
<dbReference type="Proteomes" id="UP001341281">
    <property type="component" value="Chromosome 09"/>
</dbReference>
<dbReference type="PANTHER" id="PTHR33064:SF37">
    <property type="entry name" value="RIBONUCLEASE H"/>
    <property type="match status" value="1"/>
</dbReference>
<evidence type="ECO:0000313" key="2">
    <source>
        <dbReference type="EMBL" id="WVZ94186.1"/>
    </source>
</evidence>
<dbReference type="InterPro" id="IPR043128">
    <property type="entry name" value="Rev_trsase/Diguanyl_cyclase"/>
</dbReference>
<reference evidence="2 3" key="1">
    <citation type="submission" date="2024-02" db="EMBL/GenBank/DDBJ databases">
        <title>High-quality chromosome-scale genome assembly of Pensacola bahiagrass (Paspalum notatum Flugge var. saurae).</title>
        <authorList>
            <person name="Vega J.M."/>
            <person name="Podio M."/>
            <person name="Orjuela J."/>
            <person name="Siena L.A."/>
            <person name="Pessino S.C."/>
            <person name="Combes M.C."/>
            <person name="Mariac C."/>
            <person name="Albertini E."/>
            <person name="Pupilli F."/>
            <person name="Ortiz J.P.A."/>
            <person name="Leblanc O."/>
        </authorList>
    </citation>
    <scope>NUCLEOTIDE SEQUENCE [LARGE SCALE GENOMIC DNA]</scope>
    <source>
        <strain evidence="2">R1</strain>
        <tissue evidence="2">Leaf</tissue>
    </source>
</reference>
<name>A0AAQ3ULF3_PASNO</name>
<proteinExistence type="predicted"/>
<keyword evidence="3" id="KW-1185">Reference proteome</keyword>
<dbReference type="Pfam" id="PF17919">
    <property type="entry name" value="RT_RNaseH_2"/>
    <property type="match status" value="1"/>
</dbReference>
<feature type="domain" description="Reverse transcriptase/retrotransposon-derived protein RNase H-like" evidence="1">
    <location>
        <begin position="56"/>
        <end position="122"/>
    </location>
</feature>